<keyword evidence="4 6" id="KW-0443">Lipid metabolism</keyword>
<dbReference type="RefSeq" id="XP_056503322.1">
    <property type="nucleotide sequence ID" value="XM_056640828.1"/>
</dbReference>
<dbReference type="GO" id="GO:0019369">
    <property type="term" value="P:arachidonate metabolic process"/>
    <property type="evidence" value="ECO:0007669"/>
    <property type="project" value="TreeGrafter"/>
</dbReference>
<evidence type="ECO:0000259" key="8">
    <source>
        <dbReference type="PROSITE" id="PS51635"/>
    </source>
</evidence>
<reference evidence="9" key="2">
    <citation type="journal article" date="2023" name="IMA Fungus">
        <title>Comparative genomic study of the Penicillium genus elucidates a diverse pangenome and 15 lateral gene transfer events.</title>
        <authorList>
            <person name="Petersen C."/>
            <person name="Sorensen T."/>
            <person name="Nielsen M.R."/>
            <person name="Sondergaard T.E."/>
            <person name="Sorensen J.L."/>
            <person name="Fitzpatrick D.A."/>
            <person name="Frisvad J.C."/>
            <person name="Nielsen K.L."/>
        </authorList>
    </citation>
    <scope>NUCLEOTIDE SEQUENCE</scope>
    <source>
        <strain evidence="9">IBT 23319</strain>
    </source>
</reference>
<dbReference type="OrthoDB" id="194358at2759"/>
<accession>A0A9W9P9J0</accession>
<feature type="active site" description="Proton acceptor" evidence="6">
    <location>
        <position position="661"/>
    </location>
</feature>
<dbReference type="GO" id="GO:0016042">
    <property type="term" value="P:lipid catabolic process"/>
    <property type="evidence" value="ECO:0007669"/>
    <property type="project" value="UniProtKB-UniRule"/>
</dbReference>
<organism evidence="9 10">
    <name type="scientific">Penicillium citrinum</name>
    <dbReference type="NCBI Taxonomy" id="5077"/>
    <lineage>
        <taxon>Eukaryota</taxon>
        <taxon>Fungi</taxon>
        <taxon>Dikarya</taxon>
        <taxon>Ascomycota</taxon>
        <taxon>Pezizomycotina</taxon>
        <taxon>Eurotiomycetes</taxon>
        <taxon>Eurotiomycetidae</taxon>
        <taxon>Eurotiales</taxon>
        <taxon>Aspergillaceae</taxon>
        <taxon>Penicillium</taxon>
    </lineage>
</organism>
<dbReference type="InterPro" id="IPR016035">
    <property type="entry name" value="Acyl_Trfase/lysoPLipase"/>
</dbReference>
<dbReference type="InterPro" id="IPR017907">
    <property type="entry name" value="Znf_RING_CS"/>
</dbReference>
<dbReference type="PROSITE" id="PS50089">
    <property type="entry name" value="ZF_RING_2"/>
    <property type="match status" value="1"/>
</dbReference>
<dbReference type="Pfam" id="PF01734">
    <property type="entry name" value="Patatin"/>
    <property type="match status" value="1"/>
</dbReference>
<dbReference type="GO" id="GO:0047499">
    <property type="term" value="F:calcium-independent phospholipase A2 activity"/>
    <property type="evidence" value="ECO:0007669"/>
    <property type="project" value="TreeGrafter"/>
</dbReference>
<keyword evidence="10" id="KW-1185">Reference proteome</keyword>
<dbReference type="PROSITE" id="PS00518">
    <property type="entry name" value="ZF_RING_1"/>
    <property type="match status" value="1"/>
</dbReference>
<proteinExistence type="predicted"/>
<dbReference type="PROSITE" id="PS51635">
    <property type="entry name" value="PNPLA"/>
    <property type="match status" value="1"/>
</dbReference>
<dbReference type="PANTHER" id="PTHR24185">
    <property type="entry name" value="CALCIUM-INDEPENDENT PHOSPHOLIPASE A2-GAMMA"/>
    <property type="match status" value="1"/>
</dbReference>
<evidence type="ECO:0000256" key="6">
    <source>
        <dbReference type="PROSITE-ProRule" id="PRU01161"/>
    </source>
</evidence>
<keyword evidence="6" id="KW-0442">Lipid degradation</keyword>
<protein>
    <submittedName>
        <fullName evidence="9">Uncharacterized protein</fullName>
    </submittedName>
</protein>
<evidence type="ECO:0000313" key="9">
    <source>
        <dbReference type="EMBL" id="KAJ5240317.1"/>
    </source>
</evidence>
<dbReference type="GO" id="GO:0046486">
    <property type="term" value="P:glycerolipid metabolic process"/>
    <property type="evidence" value="ECO:0007669"/>
    <property type="project" value="UniProtKB-ARBA"/>
</dbReference>
<evidence type="ECO:0000256" key="5">
    <source>
        <dbReference type="PROSITE-ProRule" id="PRU00175"/>
    </source>
</evidence>
<comment type="caution">
    <text evidence="9">The sequence shown here is derived from an EMBL/GenBank/DDBJ whole genome shotgun (WGS) entry which is preliminary data.</text>
</comment>
<dbReference type="SUPFAM" id="SSF52151">
    <property type="entry name" value="FabD/lysophospholipase-like"/>
    <property type="match status" value="1"/>
</dbReference>
<name>A0A9W9P9J0_PENCI</name>
<evidence type="ECO:0000256" key="2">
    <source>
        <dbReference type="ARBA" id="ARBA00022771"/>
    </source>
</evidence>
<dbReference type="InterPro" id="IPR001841">
    <property type="entry name" value="Znf_RING"/>
</dbReference>
<dbReference type="GO" id="GO:0008270">
    <property type="term" value="F:zinc ion binding"/>
    <property type="evidence" value="ECO:0007669"/>
    <property type="project" value="UniProtKB-KW"/>
</dbReference>
<dbReference type="AlphaFoldDB" id="A0A9W9P9J0"/>
<evidence type="ECO:0000256" key="1">
    <source>
        <dbReference type="ARBA" id="ARBA00022723"/>
    </source>
</evidence>
<feature type="domain" description="RING-type" evidence="7">
    <location>
        <begin position="405"/>
        <end position="450"/>
    </location>
</feature>
<evidence type="ECO:0000256" key="3">
    <source>
        <dbReference type="ARBA" id="ARBA00022833"/>
    </source>
</evidence>
<feature type="short sequence motif" description="GXSXG" evidence="6">
    <location>
        <begin position="508"/>
        <end position="512"/>
    </location>
</feature>
<evidence type="ECO:0000259" key="7">
    <source>
        <dbReference type="PROSITE" id="PS50089"/>
    </source>
</evidence>
<evidence type="ECO:0000313" key="10">
    <source>
        <dbReference type="Proteomes" id="UP001147733"/>
    </source>
</evidence>
<dbReference type="EMBL" id="JAPQKT010000002">
    <property type="protein sequence ID" value="KAJ5240317.1"/>
    <property type="molecule type" value="Genomic_DNA"/>
</dbReference>
<keyword evidence="6" id="KW-0378">Hydrolase</keyword>
<keyword evidence="3" id="KW-0862">Zinc</keyword>
<keyword evidence="2 5" id="KW-0863">Zinc-finger</keyword>
<dbReference type="InterPro" id="IPR002641">
    <property type="entry name" value="PNPLA_dom"/>
</dbReference>
<dbReference type="Gene3D" id="3.40.1090.10">
    <property type="entry name" value="Cytosolic phospholipase A2 catalytic domain"/>
    <property type="match status" value="1"/>
</dbReference>
<feature type="domain" description="PNPLA" evidence="8">
    <location>
        <begin position="470"/>
        <end position="674"/>
    </location>
</feature>
<dbReference type="PANTHER" id="PTHR24185:SF8">
    <property type="entry name" value="PNPLA DOMAIN-CONTAINING PROTEIN"/>
    <property type="match status" value="1"/>
</dbReference>
<feature type="short sequence motif" description="DGA/G" evidence="6">
    <location>
        <begin position="661"/>
        <end position="663"/>
    </location>
</feature>
<dbReference type="GeneID" id="81379995"/>
<dbReference type="Proteomes" id="UP001147733">
    <property type="component" value="Unassembled WGS sequence"/>
</dbReference>
<dbReference type="CDD" id="cd07199">
    <property type="entry name" value="Pat17_PNPLA8_PNPLA9_like"/>
    <property type="match status" value="1"/>
</dbReference>
<dbReference type="GO" id="GO:0016020">
    <property type="term" value="C:membrane"/>
    <property type="evidence" value="ECO:0007669"/>
    <property type="project" value="TreeGrafter"/>
</dbReference>
<feature type="active site" description="Nucleophile" evidence="6">
    <location>
        <position position="510"/>
    </location>
</feature>
<keyword evidence="1" id="KW-0479">Metal-binding</keyword>
<feature type="short sequence motif" description="GXGXXG" evidence="6">
    <location>
        <begin position="474"/>
        <end position="479"/>
    </location>
</feature>
<gene>
    <name evidence="9" type="ORF">N7469_001908</name>
</gene>
<evidence type="ECO:0000256" key="4">
    <source>
        <dbReference type="ARBA" id="ARBA00023098"/>
    </source>
</evidence>
<sequence>MGVWLDFVTGVTGNVLVDTGQLEKIVGDLPHPQSQYPSLVWFAGNENRIKALQALFPHNNITRRGPAGLCRLHVSTHTAHSENPILVAESNTFKDTGVGDSKPCHLPGEGTQRYPVSHGQHLNDVRRQLDTNVLLAWTHVLCLFVDTPVEFQWAREMVQRPCHSIKVGNRAVPGCLRFIIVQTFDSETECGDKAQSQFKLQYESQQHVTILDLRHRFMLSPKACFEPLRQVLLDQIDMARTEKLEKGVLFSASHLSSLWSRTLDSVMSKPGELPMDCLQVAREGHELNCTTEHLVHFIDHARDLKCTSMDVHTFIATALLMNAYPPGMHRFHPRDAFNHLYKEQCYEAWTVCEGYDPEDSCNTLMTQFDSHFGRLSPIRSSANIRKAALNEFFHKWKDLYSTKTCLSCLCCPPEHVLPCHHSICDNCVVIFGLPSKNAEYHYSVPHCPLCGHTAQVVVRQLPPTKRPVLMSLDGGGIRGIIQLGLLKTLEKKLGPAISLTHIIDLWAGTSVGALNEMDLVLNNLSADKCFEKFTEFAKKVFEFEKTPIYGNFKWVRILSGILKDGKYDAEGLEEILKHGLSSYRRIFDFGTTSGIRSRICIIASRVSDGKACVMANYRGIGIRPAESAYEFLTPGGGQKDPLLWQAFFKTQDLPGFGPLQDGGVRANNPMSIALRESNVIWRSARGHDLLISVGTGFTDPKLVLDNHSSGNPFRDAAVSRLFRATMFSPTMDGEQAFQEALNYVPDNMMGSIFRLNQAVDCPLPRLDELEKLEVLRGMTYNVPDDLASAILVTGCFFFELDEFPTPQNGSYHCQGSILCRTQHPRSIVGRVIEGFPGGSYETSRGYNLGLLGEDNGCRECGYYRKKVSFFVKSLEEVISIDIANSAFRRTIGGFPVSMQDILHKQQASARFGRSDHAANTWPPRRPCFCFRGTRRLVQFTEPPSSKKRRRL</sequence>
<reference evidence="9" key="1">
    <citation type="submission" date="2022-11" db="EMBL/GenBank/DDBJ databases">
        <authorList>
            <person name="Petersen C."/>
        </authorList>
    </citation>
    <scope>NUCLEOTIDE SEQUENCE</scope>
    <source>
        <strain evidence="9">IBT 23319</strain>
    </source>
</reference>